<protein>
    <submittedName>
        <fullName evidence="1">Uncharacterized protein</fullName>
    </submittedName>
</protein>
<dbReference type="EMBL" id="MCRM02000015">
    <property type="protein sequence ID" value="PNV74342.1"/>
    <property type="molecule type" value="Genomic_DNA"/>
</dbReference>
<comment type="caution">
    <text evidence="1">The sequence shown here is derived from an EMBL/GenBank/DDBJ whole genome shotgun (WGS) entry which is preliminary data.</text>
</comment>
<name>A0ABX4YH07_9LEPT</name>
<sequence>MHVFEVGKLYNPNKTNWREGAFYQCREGRHELALFFSSPTSKEIQSVKTGVHSFGFHYEKNVIFFLFRFYPEINLSDSPFSIHLVLPESGRIPPVDRNRKSEIPLIHITLIDADTGILKAYRTISLKLEFANALEDAILDQLSKPFDQGVYDRSLAETYSHYPTSEDLLKKAIKE</sequence>
<evidence type="ECO:0000313" key="2">
    <source>
        <dbReference type="Proteomes" id="UP000094669"/>
    </source>
</evidence>
<dbReference type="RefSeq" id="WP_010420147.1">
    <property type="nucleotide sequence ID" value="NZ_MCRM02000015.1"/>
</dbReference>
<accession>A0ABX4YH07</accession>
<reference evidence="1" key="1">
    <citation type="submission" date="2018-01" db="EMBL/GenBank/DDBJ databases">
        <title>Genomic characterization of Leptospira inadai serogroup Lyme isolated from captured rat in Brazil and comparative analysis with human reference strain.</title>
        <authorList>
            <person name="Moreno L.Z."/>
            <person name="Loureiro A.P."/>
            <person name="Miraglia F."/>
            <person name="Kremer F.S."/>
            <person name="Eslabao M.R."/>
            <person name="Dellagostin O.A."/>
            <person name="Lilenbaum W."/>
            <person name="Moreno A.M."/>
        </authorList>
    </citation>
    <scope>NUCLEOTIDE SEQUENCE [LARGE SCALE GENOMIC DNA]</scope>
    <source>
        <strain evidence="1">M34/99</strain>
    </source>
</reference>
<evidence type="ECO:0000313" key="1">
    <source>
        <dbReference type="EMBL" id="PNV74342.1"/>
    </source>
</evidence>
<keyword evidence="2" id="KW-1185">Reference proteome</keyword>
<gene>
    <name evidence="1" type="ORF">BES34_014245</name>
</gene>
<dbReference type="Proteomes" id="UP000094669">
    <property type="component" value="Unassembled WGS sequence"/>
</dbReference>
<organism evidence="1 2">
    <name type="scientific">Leptospira inadai serovar Lyme</name>
    <dbReference type="NCBI Taxonomy" id="293084"/>
    <lineage>
        <taxon>Bacteria</taxon>
        <taxon>Pseudomonadati</taxon>
        <taxon>Spirochaetota</taxon>
        <taxon>Spirochaetia</taxon>
        <taxon>Leptospirales</taxon>
        <taxon>Leptospiraceae</taxon>
        <taxon>Leptospira</taxon>
    </lineage>
</organism>
<proteinExistence type="predicted"/>